<dbReference type="Pfam" id="PF09537">
    <property type="entry name" value="DUF2383"/>
    <property type="match status" value="1"/>
</dbReference>
<evidence type="ECO:0000259" key="1">
    <source>
        <dbReference type="Pfam" id="PF09537"/>
    </source>
</evidence>
<dbReference type="PIRSF" id="PIRSF029477">
    <property type="entry name" value="UCP029477"/>
    <property type="match status" value="1"/>
</dbReference>
<proteinExistence type="predicted"/>
<dbReference type="EMBL" id="BAAAZE010000008">
    <property type="protein sequence ID" value="GAA4021870.1"/>
    <property type="molecule type" value="Genomic_DNA"/>
</dbReference>
<feature type="domain" description="DUF2383" evidence="1">
    <location>
        <begin position="24"/>
        <end position="128"/>
    </location>
</feature>
<dbReference type="Gene3D" id="1.20.1260.10">
    <property type="match status" value="1"/>
</dbReference>
<dbReference type="InterPro" id="IPR012347">
    <property type="entry name" value="Ferritin-like"/>
</dbReference>
<sequence length="164" mass="18531">MDTDRISAEPIYLRERMDEQALLAMLHDLIETSRDGEAGFRSCSEEAMGLQLKSAFTCRSQRCAAAARELTALLHTLGDDSAANGTCTLHRRWIDIRSIILNKDNSVVLIQCERGEAMALNSYRNALDAELPAAVRKVLERQYQDVLQHDGQIKFLRDQMRSYG</sequence>
<keyword evidence="3" id="KW-1185">Reference proteome</keyword>
<comment type="caution">
    <text evidence="2">The sequence shown here is derived from an EMBL/GenBank/DDBJ whole genome shotgun (WGS) entry which is preliminary data.</text>
</comment>
<dbReference type="InterPro" id="IPR011971">
    <property type="entry name" value="CHP02284"/>
</dbReference>
<accession>A0ABP7T725</accession>
<evidence type="ECO:0000313" key="2">
    <source>
        <dbReference type="EMBL" id="GAA4021870.1"/>
    </source>
</evidence>
<organism evidence="2 3">
    <name type="scientific">Actimicrobium antarcticum</name>
    <dbReference type="NCBI Taxonomy" id="1051899"/>
    <lineage>
        <taxon>Bacteria</taxon>
        <taxon>Pseudomonadati</taxon>
        <taxon>Pseudomonadota</taxon>
        <taxon>Betaproteobacteria</taxon>
        <taxon>Burkholderiales</taxon>
        <taxon>Oxalobacteraceae</taxon>
        <taxon>Actimicrobium</taxon>
    </lineage>
</organism>
<protein>
    <submittedName>
        <fullName evidence="2">PA2169 family four-helix-bundle protein</fullName>
    </submittedName>
</protein>
<reference evidence="3" key="1">
    <citation type="journal article" date="2019" name="Int. J. Syst. Evol. Microbiol.">
        <title>The Global Catalogue of Microorganisms (GCM) 10K type strain sequencing project: providing services to taxonomists for standard genome sequencing and annotation.</title>
        <authorList>
            <consortium name="The Broad Institute Genomics Platform"/>
            <consortium name="The Broad Institute Genome Sequencing Center for Infectious Disease"/>
            <person name="Wu L."/>
            <person name="Ma J."/>
        </authorList>
    </citation>
    <scope>NUCLEOTIDE SEQUENCE [LARGE SCALE GENOMIC DNA]</scope>
    <source>
        <strain evidence="3">JCM 16673</strain>
    </source>
</reference>
<name>A0ABP7T725_9BURK</name>
<evidence type="ECO:0000313" key="3">
    <source>
        <dbReference type="Proteomes" id="UP001501353"/>
    </source>
</evidence>
<dbReference type="Proteomes" id="UP001501353">
    <property type="component" value="Unassembled WGS sequence"/>
</dbReference>
<gene>
    <name evidence="2" type="ORF">GCM10022212_18620</name>
</gene>
<dbReference type="InterPro" id="IPR019052">
    <property type="entry name" value="DUF2383"/>
</dbReference>
<dbReference type="NCBIfam" id="TIGR02284">
    <property type="entry name" value="PA2169 family four-helix-bundle protein"/>
    <property type="match status" value="1"/>
</dbReference>
<dbReference type="InterPro" id="IPR016920">
    <property type="entry name" value="UCP029477"/>
</dbReference>